<sequence>MAISTQPGNGLPPGLAPRPTCRTSNTPTPTDTSDPVSILADKGITQKNCTDIGALAGVIESFGNFRKPDGKFGTTTAAMASTLQAVAILLHKAECQQKNDSITKEDPQAAVAEIKASVLTSIVQPPTTYAQALSGPGPMNSNPPHPAKNRN</sequence>
<organism evidence="2 3">
    <name type="scientific">Sphaerobolus stellatus (strain SS14)</name>
    <dbReference type="NCBI Taxonomy" id="990650"/>
    <lineage>
        <taxon>Eukaryota</taxon>
        <taxon>Fungi</taxon>
        <taxon>Dikarya</taxon>
        <taxon>Basidiomycota</taxon>
        <taxon>Agaricomycotina</taxon>
        <taxon>Agaricomycetes</taxon>
        <taxon>Phallomycetidae</taxon>
        <taxon>Geastrales</taxon>
        <taxon>Sphaerobolaceae</taxon>
        <taxon>Sphaerobolus</taxon>
    </lineage>
</organism>
<dbReference type="HOGENOM" id="CLU_1732637_0_0_1"/>
<accession>A0A0C9VXF6</accession>
<evidence type="ECO:0000313" key="3">
    <source>
        <dbReference type="Proteomes" id="UP000054279"/>
    </source>
</evidence>
<gene>
    <name evidence="2" type="ORF">M422DRAFT_253123</name>
</gene>
<feature type="compositionally biased region" description="Low complexity" evidence="1">
    <location>
        <begin position="17"/>
        <end position="35"/>
    </location>
</feature>
<protein>
    <submittedName>
        <fullName evidence="2">Uncharacterized protein</fullName>
    </submittedName>
</protein>
<keyword evidence="3" id="KW-1185">Reference proteome</keyword>
<reference evidence="2 3" key="1">
    <citation type="submission" date="2014-06" db="EMBL/GenBank/DDBJ databases">
        <title>Evolutionary Origins and Diversification of the Mycorrhizal Mutualists.</title>
        <authorList>
            <consortium name="DOE Joint Genome Institute"/>
            <consortium name="Mycorrhizal Genomics Consortium"/>
            <person name="Kohler A."/>
            <person name="Kuo A."/>
            <person name="Nagy L.G."/>
            <person name="Floudas D."/>
            <person name="Copeland A."/>
            <person name="Barry K.W."/>
            <person name="Cichocki N."/>
            <person name="Veneault-Fourrey C."/>
            <person name="LaButti K."/>
            <person name="Lindquist E.A."/>
            <person name="Lipzen A."/>
            <person name="Lundell T."/>
            <person name="Morin E."/>
            <person name="Murat C."/>
            <person name="Riley R."/>
            <person name="Ohm R."/>
            <person name="Sun H."/>
            <person name="Tunlid A."/>
            <person name="Henrissat B."/>
            <person name="Grigoriev I.V."/>
            <person name="Hibbett D.S."/>
            <person name="Martin F."/>
        </authorList>
    </citation>
    <scope>NUCLEOTIDE SEQUENCE [LARGE SCALE GENOMIC DNA]</scope>
    <source>
        <strain evidence="2 3">SS14</strain>
    </source>
</reference>
<proteinExistence type="predicted"/>
<dbReference type="EMBL" id="KN837122">
    <property type="protein sequence ID" value="KIJ43545.1"/>
    <property type="molecule type" value="Genomic_DNA"/>
</dbReference>
<dbReference type="Proteomes" id="UP000054279">
    <property type="component" value="Unassembled WGS sequence"/>
</dbReference>
<name>A0A0C9VXF6_SPHS4</name>
<evidence type="ECO:0000256" key="1">
    <source>
        <dbReference type="SAM" id="MobiDB-lite"/>
    </source>
</evidence>
<feature type="compositionally biased region" description="Pro residues" evidence="1">
    <location>
        <begin position="141"/>
        <end position="151"/>
    </location>
</feature>
<dbReference type="AlphaFoldDB" id="A0A0C9VXF6"/>
<feature type="region of interest" description="Disordered" evidence="1">
    <location>
        <begin position="128"/>
        <end position="151"/>
    </location>
</feature>
<evidence type="ECO:0000313" key="2">
    <source>
        <dbReference type="EMBL" id="KIJ43545.1"/>
    </source>
</evidence>
<feature type="region of interest" description="Disordered" evidence="1">
    <location>
        <begin position="1"/>
        <end position="36"/>
    </location>
</feature>